<organism evidence="8 9">
    <name type="scientific">Lysinibacillus alkalisoli</name>
    <dbReference type="NCBI Taxonomy" id="1911548"/>
    <lineage>
        <taxon>Bacteria</taxon>
        <taxon>Bacillati</taxon>
        <taxon>Bacillota</taxon>
        <taxon>Bacilli</taxon>
        <taxon>Bacillales</taxon>
        <taxon>Bacillaceae</taxon>
        <taxon>Lysinibacillus</taxon>
    </lineage>
</organism>
<keyword evidence="5 6" id="KW-0472">Membrane</keyword>
<protein>
    <submittedName>
        <fullName evidence="8">Bacitracin export permease protein BceB</fullName>
    </submittedName>
</protein>
<evidence type="ECO:0000256" key="2">
    <source>
        <dbReference type="ARBA" id="ARBA00022475"/>
    </source>
</evidence>
<keyword evidence="9" id="KW-1185">Reference proteome</keyword>
<feature type="transmembrane region" description="Helical" evidence="6">
    <location>
        <begin position="52"/>
        <end position="75"/>
    </location>
</feature>
<feature type="transmembrane region" description="Helical" evidence="6">
    <location>
        <begin position="606"/>
        <end position="631"/>
    </location>
</feature>
<accession>A0A917G8I0</accession>
<dbReference type="InterPro" id="IPR027022">
    <property type="entry name" value="ABC_permease_BceB-typ"/>
</dbReference>
<gene>
    <name evidence="8" type="primary">bceB</name>
    <name evidence="8" type="ORF">GCM10007425_24690</name>
</gene>
<keyword evidence="3 6" id="KW-0812">Transmembrane</keyword>
<comment type="caution">
    <text evidence="8">The sequence shown here is derived from an EMBL/GenBank/DDBJ whole genome shotgun (WGS) entry which is preliminary data.</text>
</comment>
<dbReference type="InterPro" id="IPR052536">
    <property type="entry name" value="ABC-4_Integral_Memb_Prot"/>
</dbReference>
<dbReference type="Proteomes" id="UP000616608">
    <property type="component" value="Unassembled WGS sequence"/>
</dbReference>
<dbReference type="GO" id="GO:0005886">
    <property type="term" value="C:plasma membrane"/>
    <property type="evidence" value="ECO:0007669"/>
    <property type="project" value="UniProtKB-SubCell"/>
</dbReference>
<sequence>MNLNRLVLKSMKKNITQYYLYFFALIFSVTLSFSFITMQYNEATQSVLTGVLAVTGFKVATVILYFIITCFVLYANHLFMKRRTQELGLYQLIGMHKSLVVRIIAVENSLLFAGAVSIGIALGFLVSRLFGMILLFIVKETVVVQLTFSGEALKQTLVMFMLLLMIVIVQTAWIIYRSTLLHLFTATKQADEKITSFKISHMLLGIVGVLLIGYGYQKSTVLFSGTQSGDTLFRNMVVILATTIGGTYLVFRYSVSLVMNMLRKHKKGFLTIKDVMAVTPVMHRMKENARSLTIITTLTGLSVGILSLSYISYYSAEVNAKNTSPYPYTLMNDDTIFLQQLEKQNIPYRNDKYHVKLVDVDLTSVIENEDATSTYVLPLSDYQQFAPKKQLASNESMLIGMSNFLQGALTVNEHTPFQLANTTLTITEVNDDFAISQSLVAQSPILVVPDQLFEKLDVPLAHVQQGITLINDTDEPVAERLFATITTGREYYVGENNKRTLKIQSQHQIITQRIGEFGIIIFITAFLGLALLITTGSILYFKQMAEAEDEKTMYTTLRKIGFDTTDMMKGIYLKQLYNFGVPLLIGLLHSFFAVKSGWFFFGTELVAPLLITITVYTVLYILFAGLTIQYYRRVIKQSL</sequence>
<dbReference type="InterPro" id="IPR003838">
    <property type="entry name" value="ABC3_permease_C"/>
</dbReference>
<dbReference type="PANTHER" id="PTHR46795:SF3">
    <property type="entry name" value="ABC TRANSPORTER PERMEASE"/>
    <property type="match status" value="1"/>
</dbReference>
<dbReference type="RefSeq" id="WP_188615368.1">
    <property type="nucleotide sequence ID" value="NZ_BMJT01000008.1"/>
</dbReference>
<dbReference type="GO" id="GO:0055085">
    <property type="term" value="P:transmembrane transport"/>
    <property type="evidence" value="ECO:0007669"/>
    <property type="project" value="UniProtKB-UniRule"/>
</dbReference>
<dbReference type="EMBL" id="BMJT01000008">
    <property type="protein sequence ID" value="GGG29176.1"/>
    <property type="molecule type" value="Genomic_DNA"/>
</dbReference>
<feature type="transmembrane region" description="Helical" evidence="6">
    <location>
        <begin position="197"/>
        <end position="216"/>
    </location>
</feature>
<feature type="transmembrane region" description="Helical" evidence="6">
    <location>
        <begin position="20"/>
        <end position="40"/>
    </location>
</feature>
<feature type="transmembrane region" description="Helical" evidence="6">
    <location>
        <begin position="517"/>
        <end position="541"/>
    </location>
</feature>
<evidence type="ECO:0000256" key="4">
    <source>
        <dbReference type="ARBA" id="ARBA00022989"/>
    </source>
</evidence>
<evidence type="ECO:0000256" key="5">
    <source>
        <dbReference type="ARBA" id="ARBA00023136"/>
    </source>
</evidence>
<feature type="transmembrane region" description="Helical" evidence="6">
    <location>
        <begin position="576"/>
        <end position="594"/>
    </location>
</feature>
<comment type="subcellular location">
    <subcellularLocation>
        <location evidence="1 6">Cell membrane</location>
        <topology evidence="1 6">Multi-pass membrane protein</topology>
    </subcellularLocation>
</comment>
<evidence type="ECO:0000256" key="6">
    <source>
        <dbReference type="PIRNR" id="PIRNR018968"/>
    </source>
</evidence>
<keyword evidence="6" id="KW-0813">Transport</keyword>
<evidence type="ECO:0000313" key="9">
    <source>
        <dbReference type="Proteomes" id="UP000616608"/>
    </source>
</evidence>
<dbReference type="Pfam" id="PF02687">
    <property type="entry name" value="FtsX"/>
    <property type="match status" value="1"/>
</dbReference>
<comment type="similarity">
    <text evidence="6">Belongs to the ABC-4 integral membrane protein family.</text>
</comment>
<proteinExistence type="inferred from homology"/>
<feature type="transmembrane region" description="Helical" evidence="6">
    <location>
        <begin position="157"/>
        <end position="176"/>
    </location>
</feature>
<feature type="transmembrane region" description="Helical" evidence="6">
    <location>
        <begin position="292"/>
        <end position="313"/>
    </location>
</feature>
<feature type="domain" description="ABC3 transporter permease C-terminal" evidence="7">
    <location>
        <begin position="60"/>
        <end position="176"/>
    </location>
</feature>
<feature type="transmembrane region" description="Helical" evidence="6">
    <location>
        <begin position="236"/>
        <end position="255"/>
    </location>
</feature>
<name>A0A917G8I0_9BACI</name>
<evidence type="ECO:0000256" key="3">
    <source>
        <dbReference type="ARBA" id="ARBA00022692"/>
    </source>
</evidence>
<reference evidence="8" key="2">
    <citation type="submission" date="2020-09" db="EMBL/GenBank/DDBJ databases">
        <authorList>
            <person name="Sun Q."/>
            <person name="Zhou Y."/>
        </authorList>
    </citation>
    <scope>NUCLEOTIDE SEQUENCE</scope>
    <source>
        <strain evidence="8">CGMCC 1.15760</strain>
    </source>
</reference>
<dbReference type="AlphaFoldDB" id="A0A917G8I0"/>
<dbReference type="PANTHER" id="PTHR46795">
    <property type="entry name" value="ABC TRANSPORTER PERMEASE-RELATED-RELATED"/>
    <property type="match status" value="1"/>
</dbReference>
<evidence type="ECO:0000256" key="1">
    <source>
        <dbReference type="ARBA" id="ARBA00004651"/>
    </source>
</evidence>
<evidence type="ECO:0000313" key="8">
    <source>
        <dbReference type="EMBL" id="GGG29176.1"/>
    </source>
</evidence>
<dbReference type="PIRSF" id="PIRSF018968">
    <property type="entry name" value="ABC_permease_BceB"/>
    <property type="match status" value="1"/>
</dbReference>
<keyword evidence="4 6" id="KW-1133">Transmembrane helix</keyword>
<keyword evidence="2 6" id="KW-1003">Cell membrane</keyword>
<reference evidence="8" key="1">
    <citation type="journal article" date="2014" name="Int. J. Syst. Evol. Microbiol.">
        <title>Complete genome sequence of Corynebacterium casei LMG S-19264T (=DSM 44701T), isolated from a smear-ripened cheese.</title>
        <authorList>
            <consortium name="US DOE Joint Genome Institute (JGI-PGF)"/>
            <person name="Walter F."/>
            <person name="Albersmeier A."/>
            <person name="Kalinowski J."/>
            <person name="Ruckert C."/>
        </authorList>
    </citation>
    <scope>NUCLEOTIDE SEQUENCE</scope>
    <source>
        <strain evidence="8">CGMCC 1.15760</strain>
    </source>
</reference>
<feature type="transmembrane region" description="Helical" evidence="6">
    <location>
        <begin position="110"/>
        <end position="137"/>
    </location>
</feature>
<evidence type="ECO:0000259" key="7">
    <source>
        <dbReference type="Pfam" id="PF02687"/>
    </source>
</evidence>